<dbReference type="RefSeq" id="WP_234697933.1">
    <property type="nucleotide sequence ID" value="NZ_CZVI01000038.1"/>
</dbReference>
<accession>A0A0P1P6Z6</accession>
<protein>
    <submittedName>
        <fullName evidence="2">Restriction endonuclease ThaI</fullName>
    </submittedName>
</protein>
<accession>A0A0P1MFY6</accession>
<dbReference type="EMBL" id="CZVI01000038">
    <property type="protein sequence ID" value="CUS93765.1"/>
    <property type="molecule type" value="Genomic_DNA"/>
</dbReference>
<keyword evidence="2" id="KW-0540">Nuclease</keyword>
<accession>A0A0P1LRL8</accession>
<gene>
    <name evidence="2" type="ORF">JGI4_00599</name>
    <name evidence="1" type="ORF">JGI8_01870</name>
</gene>
<name>A0A0P1NXW9_9BACT</name>
<evidence type="ECO:0000313" key="2">
    <source>
        <dbReference type="EMBL" id="CUU02790.1"/>
    </source>
</evidence>
<accession>A0A0P1NXW9</accession>
<accession>A0A0S4MXW6</accession>
<dbReference type="Gene3D" id="3.40.600.30">
    <property type="match status" value="1"/>
</dbReference>
<accession>A0A0P1P371</accession>
<dbReference type="AlphaFoldDB" id="A0A0P1NXW9"/>
<dbReference type="GO" id="GO:0004519">
    <property type="term" value="F:endonuclease activity"/>
    <property type="evidence" value="ECO:0007669"/>
    <property type="project" value="UniProtKB-KW"/>
</dbReference>
<accession>A0A0P1LJH6</accession>
<organism evidence="2 3">
    <name type="scientific">Candidatus Kryptonium thompsonii</name>
    <dbReference type="NCBI Taxonomy" id="1633631"/>
    <lineage>
        <taxon>Bacteria</taxon>
        <taxon>Pseudomonadati</taxon>
        <taxon>Candidatus Kryptoniota</taxon>
        <taxon>Candidatus Kryptonium</taxon>
    </lineage>
</organism>
<dbReference type="InterPro" id="IPR029128">
    <property type="entry name" value="ThaI"/>
</dbReference>
<evidence type="ECO:0000313" key="4">
    <source>
        <dbReference type="Proteomes" id="UP000182200"/>
    </source>
</evidence>
<keyword evidence="2" id="KW-0378">Hydrolase</keyword>
<sequence>MIAVLFRVDKTSYTLSRQQKDREIKMPSRLIEIFEDTRLVEKIKNRLPYLFQLAELESSRAGKTGMEVGSVRERIIVALLIYKFGEANVETNIPITEPEVDVKLFGEPISIKTITGKSFGGVKLIWTVDAQKAKEFRENYYPSCDILLIQINWNDVGGFYYIPLETQINLFDRIGRENYIKLPKPGTNPRGVEISKEALSSLVNDNMTRKIEINWQKTKVNFNPYKRWVDLWMED</sequence>
<evidence type="ECO:0000313" key="3">
    <source>
        <dbReference type="Proteomes" id="UP000182011"/>
    </source>
</evidence>
<dbReference type="Pfam" id="PF15514">
    <property type="entry name" value="ThaI"/>
    <property type="match status" value="1"/>
</dbReference>
<accession>A0A0P1MG72</accession>
<accession>A0A0P1LV92</accession>
<dbReference type="Proteomes" id="UP000182200">
    <property type="component" value="Unassembled WGS sequence"/>
</dbReference>
<reference evidence="2 3" key="2">
    <citation type="submission" date="2015-11" db="EMBL/GenBank/DDBJ databases">
        <authorList>
            <person name="Zhang Y."/>
            <person name="Guo Z."/>
        </authorList>
    </citation>
    <scope>NUCLEOTIDE SEQUENCE [LARGE SCALE GENOMIC DNA]</scope>
    <source>
        <strain evidence="2">JGI-4</strain>
    </source>
</reference>
<accession>A0A0P1MIF2</accession>
<dbReference type="STRING" id="1633631.GCA_001442925_00599"/>
<dbReference type="CDD" id="cd22361">
    <property type="entry name" value="ThaI-like"/>
    <property type="match status" value="1"/>
</dbReference>
<evidence type="ECO:0000313" key="1">
    <source>
        <dbReference type="EMBL" id="CUS93765.1"/>
    </source>
</evidence>
<reference evidence="1 4" key="1">
    <citation type="submission" date="2015-11" db="EMBL/GenBank/DDBJ databases">
        <authorList>
            <person name="Varghese N."/>
        </authorList>
    </citation>
    <scope>NUCLEOTIDE SEQUENCE [LARGE SCALE GENOMIC DNA]</scope>
    <source>
        <strain evidence="1 4">JGI-8</strain>
    </source>
</reference>
<dbReference type="InterPro" id="IPR038374">
    <property type="entry name" value="ThaI_sf"/>
</dbReference>
<dbReference type="EMBL" id="FAOP01000003">
    <property type="protein sequence ID" value="CUU02790.1"/>
    <property type="molecule type" value="Genomic_DNA"/>
</dbReference>
<keyword evidence="2" id="KW-0255">Endonuclease</keyword>
<dbReference type="Proteomes" id="UP000182011">
    <property type="component" value="Unassembled WGS sequence"/>
</dbReference>
<keyword evidence="4" id="KW-1185">Reference proteome</keyword>
<proteinExistence type="predicted"/>
<accession>A0A0P1LUP2</accession>